<gene>
    <name evidence="8" type="ORF">FPZ44_20800</name>
</gene>
<dbReference type="GO" id="GO:0003700">
    <property type="term" value="F:DNA-binding transcription factor activity"/>
    <property type="evidence" value="ECO:0007669"/>
    <property type="project" value="TreeGrafter"/>
</dbReference>
<evidence type="ECO:0000313" key="9">
    <source>
        <dbReference type="Proteomes" id="UP000318102"/>
    </source>
</evidence>
<dbReference type="InterPro" id="IPR029016">
    <property type="entry name" value="GAF-like_dom_sf"/>
</dbReference>
<sequence length="251" mass="27867">MEESGGKLTVRAVERALDILMCFKDAHDLSLTEISGRVGLNKSTVHRLLATLEEKGFLLRDGDKFRLGYSVWELAANLTQVDDAAQLLLPEMERLRDQLGETISLYVRDGNDRIRIQAVQSNQAIRRVAPIGVRLPLYVGASSKVLLAFADEAERAETMQSPSWPASIETQDFLQQLEEVRRSGYALSVEEREPGAAAVSVPILDRSHRISAALSVSGPVSRMTPDTMRTYAPLLMEAASRMEKMIRTVNL</sequence>
<evidence type="ECO:0000313" key="8">
    <source>
        <dbReference type="EMBL" id="TVX88329.1"/>
    </source>
</evidence>
<evidence type="ECO:0000256" key="1">
    <source>
        <dbReference type="ARBA" id="ARBA00023015"/>
    </source>
</evidence>
<evidence type="ECO:0000259" key="7">
    <source>
        <dbReference type="PROSITE" id="PS51078"/>
    </source>
</evidence>
<dbReference type="SUPFAM" id="SSF46785">
    <property type="entry name" value="Winged helix' DNA-binding domain"/>
    <property type="match status" value="1"/>
</dbReference>
<dbReference type="OrthoDB" id="9791752at2"/>
<dbReference type="AlphaFoldDB" id="A0A559IKZ7"/>
<evidence type="ECO:0000256" key="5">
    <source>
        <dbReference type="ARBA" id="ARBA00070406"/>
    </source>
</evidence>
<keyword evidence="3" id="KW-0804">Transcription</keyword>
<dbReference type="GO" id="GO:0045892">
    <property type="term" value="P:negative regulation of DNA-templated transcription"/>
    <property type="evidence" value="ECO:0007669"/>
    <property type="project" value="TreeGrafter"/>
</dbReference>
<dbReference type="PROSITE" id="PS51077">
    <property type="entry name" value="HTH_ICLR"/>
    <property type="match status" value="1"/>
</dbReference>
<dbReference type="InterPro" id="IPR050707">
    <property type="entry name" value="HTH_MetabolicPath_Reg"/>
</dbReference>
<feature type="domain" description="IclR-ED" evidence="7">
    <location>
        <begin position="70"/>
        <end position="248"/>
    </location>
</feature>
<name>A0A559IKZ7_9BACL</name>
<dbReference type="PANTHER" id="PTHR30136:SF39">
    <property type="entry name" value="TRANSCRIPTIONAL REGULATORY PROTEIN"/>
    <property type="match status" value="1"/>
</dbReference>
<dbReference type="FunFam" id="1.10.10.10:FF:000056">
    <property type="entry name" value="IclR family transcriptional regulator"/>
    <property type="match status" value="1"/>
</dbReference>
<evidence type="ECO:0000256" key="2">
    <source>
        <dbReference type="ARBA" id="ARBA00023125"/>
    </source>
</evidence>
<proteinExistence type="predicted"/>
<dbReference type="Gene3D" id="3.30.450.40">
    <property type="match status" value="1"/>
</dbReference>
<dbReference type="Gene3D" id="1.10.10.10">
    <property type="entry name" value="Winged helix-like DNA-binding domain superfamily/Winged helix DNA-binding domain"/>
    <property type="match status" value="1"/>
</dbReference>
<dbReference type="SMART" id="SM00346">
    <property type="entry name" value="HTH_ICLR"/>
    <property type="match status" value="1"/>
</dbReference>
<dbReference type="InterPro" id="IPR036388">
    <property type="entry name" value="WH-like_DNA-bd_sf"/>
</dbReference>
<dbReference type="EMBL" id="VNJK01000003">
    <property type="protein sequence ID" value="TVX88329.1"/>
    <property type="molecule type" value="Genomic_DNA"/>
</dbReference>
<evidence type="ECO:0000256" key="4">
    <source>
        <dbReference type="ARBA" id="ARBA00058938"/>
    </source>
</evidence>
<keyword evidence="1" id="KW-0805">Transcription regulation</keyword>
<dbReference type="RefSeq" id="WP_144993516.1">
    <property type="nucleotide sequence ID" value="NZ_VNJK01000003.1"/>
</dbReference>
<comment type="function">
    <text evidence="4">May be an activator protein for the gylABX operon.</text>
</comment>
<evidence type="ECO:0000256" key="3">
    <source>
        <dbReference type="ARBA" id="ARBA00023163"/>
    </source>
</evidence>
<keyword evidence="9" id="KW-1185">Reference proteome</keyword>
<accession>A0A559IKZ7</accession>
<reference evidence="8 9" key="1">
    <citation type="submission" date="2019-07" db="EMBL/GenBank/DDBJ databases">
        <authorList>
            <person name="Kim J."/>
        </authorList>
    </citation>
    <scope>NUCLEOTIDE SEQUENCE [LARGE SCALE GENOMIC DNA]</scope>
    <source>
        <strain evidence="8 9">N4</strain>
    </source>
</reference>
<dbReference type="PANTHER" id="PTHR30136">
    <property type="entry name" value="HELIX-TURN-HELIX TRANSCRIPTIONAL REGULATOR, ICLR FAMILY"/>
    <property type="match status" value="1"/>
</dbReference>
<dbReference type="InterPro" id="IPR036390">
    <property type="entry name" value="WH_DNA-bd_sf"/>
</dbReference>
<dbReference type="PROSITE" id="PS51078">
    <property type="entry name" value="ICLR_ED"/>
    <property type="match status" value="1"/>
</dbReference>
<organism evidence="8 9">
    <name type="scientific">Paenibacillus agilis</name>
    <dbReference type="NCBI Taxonomy" id="3020863"/>
    <lineage>
        <taxon>Bacteria</taxon>
        <taxon>Bacillati</taxon>
        <taxon>Bacillota</taxon>
        <taxon>Bacilli</taxon>
        <taxon>Bacillales</taxon>
        <taxon>Paenibacillaceae</taxon>
        <taxon>Paenibacillus</taxon>
    </lineage>
</organism>
<dbReference type="GO" id="GO:0003677">
    <property type="term" value="F:DNA binding"/>
    <property type="evidence" value="ECO:0007669"/>
    <property type="project" value="UniProtKB-KW"/>
</dbReference>
<feature type="domain" description="HTH iclR-type" evidence="6">
    <location>
        <begin position="10"/>
        <end position="69"/>
    </location>
</feature>
<dbReference type="InterPro" id="IPR005471">
    <property type="entry name" value="Tscrpt_reg_IclR_N"/>
</dbReference>
<dbReference type="Pfam" id="PF09339">
    <property type="entry name" value="HTH_IclR"/>
    <property type="match status" value="1"/>
</dbReference>
<dbReference type="InterPro" id="IPR014757">
    <property type="entry name" value="Tscrpt_reg_IclR_C"/>
</dbReference>
<dbReference type="Proteomes" id="UP000318102">
    <property type="component" value="Unassembled WGS sequence"/>
</dbReference>
<evidence type="ECO:0000259" key="6">
    <source>
        <dbReference type="PROSITE" id="PS51077"/>
    </source>
</evidence>
<dbReference type="Pfam" id="PF01614">
    <property type="entry name" value="IclR_C"/>
    <property type="match status" value="1"/>
</dbReference>
<keyword evidence="2" id="KW-0238">DNA-binding</keyword>
<comment type="caution">
    <text evidence="8">The sequence shown here is derived from an EMBL/GenBank/DDBJ whole genome shotgun (WGS) entry which is preliminary data.</text>
</comment>
<dbReference type="SUPFAM" id="SSF55781">
    <property type="entry name" value="GAF domain-like"/>
    <property type="match status" value="1"/>
</dbReference>
<protein>
    <recommendedName>
        <fullName evidence="5">Glycerol operon regulatory protein</fullName>
    </recommendedName>
</protein>